<dbReference type="EMBL" id="MT774388">
    <property type="protein sequence ID" value="QOR59245.1"/>
    <property type="molecule type" value="Genomic_DNA"/>
</dbReference>
<dbReference type="Proteomes" id="UP000593627">
    <property type="component" value="Segment"/>
</dbReference>
<sequence length="211" mass="24905">MVTKKKMTVPIFDYRLTILIYDSWDEVSYLFDSGPEPLAITRFQYGAALVAVNSRRGSSIIHEAEHIKNSIWEYIGYRPQRDNEKQQRMQQMTQPQVQQPPQKLIWDEIDSEIEPMTDEQKNMLFQDEDYVDTYNKLQSLVQAEILSLVKGRIEGTQEGKDLLTHQLKIVKKLKGKIIDTTNKEMEMFRRFREFSKSNPNVTYEEFIKANM</sequence>
<protein>
    <submittedName>
        <fullName evidence="1">Uncharacterized protein</fullName>
    </submittedName>
</protein>
<name>A0A7M1RXS5_9CAUD</name>
<accession>A0A7M1RXS5</accession>
<keyword evidence="2" id="KW-1185">Reference proteome</keyword>
<organism evidence="1 2">
    <name type="scientific">uncultured phage cr112_1</name>
    <dbReference type="NCBI Taxonomy" id="2772072"/>
    <lineage>
        <taxon>Viruses</taxon>
        <taxon>Duplodnaviria</taxon>
        <taxon>Heunggongvirae</taxon>
        <taxon>Uroviricota</taxon>
        <taxon>Caudoviricetes</taxon>
        <taxon>Crassvirales</taxon>
        <taxon>Steigviridae</taxon>
        <taxon>Asinivirinae</taxon>
        <taxon>Kehishuvirus</taxon>
        <taxon>Kehishuvirus splanchnicus</taxon>
    </lineage>
</organism>
<proteinExistence type="predicted"/>
<evidence type="ECO:0000313" key="1">
    <source>
        <dbReference type="EMBL" id="QOR59245.1"/>
    </source>
</evidence>
<reference evidence="1 2" key="1">
    <citation type="submission" date="2020-07" db="EMBL/GenBank/DDBJ databases">
        <title>Taxonomic proposal: Crassvirales, a new order of highly abundant and diverse bacterial viruses.</title>
        <authorList>
            <person name="Shkoporov A.N."/>
            <person name="Stockdale S.R."/>
            <person name="Guerin E."/>
            <person name="Ross R.P."/>
            <person name="Hill C."/>
        </authorList>
    </citation>
    <scope>NUCLEOTIDE SEQUENCE [LARGE SCALE GENOMIC DNA]</scope>
</reference>
<dbReference type="RefSeq" id="YP_010111403.1">
    <property type="nucleotide sequence ID" value="NC_055881.1"/>
</dbReference>
<dbReference type="KEGG" id="vg:65129791"/>
<dbReference type="GeneID" id="65129791"/>
<evidence type="ECO:0000313" key="2">
    <source>
        <dbReference type="Proteomes" id="UP000593627"/>
    </source>
</evidence>